<dbReference type="OrthoDB" id="222550at2"/>
<evidence type="ECO:0000259" key="4">
    <source>
        <dbReference type="Pfam" id="PF05426"/>
    </source>
</evidence>
<dbReference type="SUPFAM" id="SSF48230">
    <property type="entry name" value="Chondroitin AC/alginate lyase"/>
    <property type="match status" value="1"/>
</dbReference>
<feature type="domain" description="Alginate lyase" evidence="4">
    <location>
        <begin position="115"/>
        <end position="334"/>
    </location>
</feature>
<dbReference type="AlphaFoldDB" id="A0A1I1WM02"/>
<organism evidence="5 6">
    <name type="scientific">Flavobacterium phragmitis</name>
    <dbReference type="NCBI Taxonomy" id="739143"/>
    <lineage>
        <taxon>Bacteria</taxon>
        <taxon>Pseudomonadati</taxon>
        <taxon>Bacteroidota</taxon>
        <taxon>Flavobacteriia</taxon>
        <taxon>Flavobacteriales</taxon>
        <taxon>Flavobacteriaceae</taxon>
        <taxon>Flavobacterium</taxon>
    </lineage>
</organism>
<dbReference type="InterPro" id="IPR008397">
    <property type="entry name" value="Alginate_lyase_dom"/>
</dbReference>
<dbReference type="Proteomes" id="UP000199672">
    <property type="component" value="Unassembled WGS sequence"/>
</dbReference>
<evidence type="ECO:0000313" key="5">
    <source>
        <dbReference type="EMBL" id="SFD96102.1"/>
    </source>
</evidence>
<feature type="signal peptide" evidence="3">
    <location>
        <begin position="1"/>
        <end position="25"/>
    </location>
</feature>
<proteinExistence type="predicted"/>
<sequence>MKNIKLTKTKFVWALLGSIAFVACSYDYGLPQDKNDDKSNASEDITVPANMKFVHPGLLHSKEDFDRMKTNVANNVDPWLAGYNKMISNSHSSATYVMKGPVATLIRGGGSKEEPLSDNYSTAMNDAHAAYLTAIRWKITGDVAYANKSIQILNAWAATCTRISGDSNKALGAGIYGYQFANAAEIMRDYSGWNAADLAKFKKWMLDVFYPVNYDFLQTHYNTCSSHYWANWDLCNLASIMSIAVLNDDVAKYTYVINYLMKGAGNGQLIKAINYVHPKGANDDIDLGQIQEAGRDQGHALMVVGLLGTIAQMAETQGLDVYGYKDNLILKGAEYEAKFNYARLAVPFNKYTNCDNITHTAAADDAARGQIRPAWERIYNYYTVKKGIKARYVKMAKDLTYPEGGSGEYDPNSGGYDDLGFGTLLYSR</sequence>
<dbReference type="EMBL" id="FOMH01000016">
    <property type="protein sequence ID" value="SFD96102.1"/>
    <property type="molecule type" value="Genomic_DNA"/>
</dbReference>
<dbReference type="GO" id="GO:0016829">
    <property type="term" value="F:lyase activity"/>
    <property type="evidence" value="ECO:0007669"/>
    <property type="project" value="UniProtKB-KW"/>
</dbReference>
<dbReference type="STRING" id="739143.SAMN05216297_11632"/>
<gene>
    <name evidence="5" type="ORF">SAMN05216297_11632</name>
</gene>
<dbReference type="PROSITE" id="PS51257">
    <property type="entry name" value="PROKAR_LIPOPROTEIN"/>
    <property type="match status" value="1"/>
</dbReference>
<reference evidence="6" key="1">
    <citation type="submission" date="2016-10" db="EMBL/GenBank/DDBJ databases">
        <authorList>
            <person name="Varghese N."/>
            <person name="Submissions S."/>
        </authorList>
    </citation>
    <scope>NUCLEOTIDE SEQUENCE [LARGE SCALE GENOMIC DNA]</scope>
    <source>
        <strain evidence="6">CGMCC 1.10370</strain>
    </source>
</reference>
<protein>
    <submittedName>
        <fullName evidence="5">Alginate lyase</fullName>
    </submittedName>
</protein>
<feature type="chain" id="PRO_5011790108" evidence="3">
    <location>
        <begin position="26"/>
        <end position="428"/>
    </location>
</feature>
<keyword evidence="1 3" id="KW-0732">Signal</keyword>
<keyword evidence="2 5" id="KW-0456">Lyase</keyword>
<dbReference type="RefSeq" id="WP_091498212.1">
    <property type="nucleotide sequence ID" value="NZ_FOMH01000016.1"/>
</dbReference>
<name>A0A1I1WM02_9FLAO</name>
<evidence type="ECO:0000256" key="2">
    <source>
        <dbReference type="ARBA" id="ARBA00023239"/>
    </source>
</evidence>
<dbReference type="InterPro" id="IPR008929">
    <property type="entry name" value="Chondroitin_lyas"/>
</dbReference>
<evidence type="ECO:0000313" key="6">
    <source>
        <dbReference type="Proteomes" id="UP000199672"/>
    </source>
</evidence>
<dbReference type="GO" id="GO:0042597">
    <property type="term" value="C:periplasmic space"/>
    <property type="evidence" value="ECO:0007669"/>
    <property type="project" value="InterPro"/>
</dbReference>
<dbReference type="Pfam" id="PF05426">
    <property type="entry name" value="Alginate_lyase"/>
    <property type="match status" value="1"/>
</dbReference>
<accession>A0A1I1WM02</accession>
<dbReference type="Gene3D" id="1.50.10.100">
    <property type="entry name" value="Chondroitin AC/alginate lyase"/>
    <property type="match status" value="1"/>
</dbReference>
<keyword evidence="6" id="KW-1185">Reference proteome</keyword>
<evidence type="ECO:0000256" key="3">
    <source>
        <dbReference type="SAM" id="SignalP"/>
    </source>
</evidence>
<evidence type="ECO:0000256" key="1">
    <source>
        <dbReference type="ARBA" id="ARBA00022729"/>
    </source>
</evidence>